<evidence type="ECO:0000313" key="2">
    <source>
        <dbReference type="Proteomes" id="UP001516400"/>
    </source>
</evidence>
<evidence type="ECO:0000313" key="1">
    <source>
        <dbReference type="EMBL" id="KAL3272144.1"/>
    </source>
</evidence>
<name>A0ABD2N0H6_9CUCU</name>
<proteinExistence type="predicted"/>
<dbReference type="EMBL" id="JABFTP020000042">
    <property type="protein sequence ID" value="KAL3272144.1"/>
    <property type="molecule type" value="Genomic_DNA"/>
</dbReference>
<comment type="caution">
    <text evidence="1">The sequence shown here is derived from an EMBL/GenBank/DDBJ whole genome shotgun (WGS) entry which is preliminary data.</text>
</comment>
<dbReference type="Proteomes" id="UP001516400">
    <property type="component" value="Unassembled WGS sequence"/>
</dbReference>
<protein>
    <recommendedName>
        <fullName evidence="3">C2H2-type domain-containing protein</fullName>
    </recommendedName>
</protein>
<evidence type="ECO:0008006" key="3">
    <source>
        <dbReference type="Google" id="ProtNLM"/>
    </source>
</evidence>
<organism evidence="1 2">
    <name type="scientific">Cryptolaemus montrouzieri</name>
    <dbReference type="NCBI Taxonomy" id="559131"/>
    <lineage>
        <taxon>Eukaryota</taxon>
        <taxon>Metazoa</taxon>
        <taxon>Ecdysozoa</taxon>
        <taxon>Arthropoda</taxon>
        <taxon>Hexapoda</taxon>
        <taxon>Insecta</taxon>
        <taxon>Pterygota</taxon>
        <taxon>Neoptera</taxon>
        <taxon>Endopterygota</taxon>
        <taxon>Coleoptera</taxon>
        <taxon>Polyphaga</taxon>
        <taxon>Cucujiformia</taxon>
        <taxon>Coccinelloidea</taxon>
        <taxon>Coccinellidae</taxon>
        <taxon>Scymninae</taxon>
        <taxon>Scymnini</taxon>
        <taxon>Cryptolaemus</taxon>
    </lineage>
</organism>
<gene>
    <name evidence="1" type="ORF">HHI36_022628</name>
</gene>
<accession>A0ABD2N0H6</accession>
<keyword evidence="2" id="KW-1185">Reference proteome</keyword>
<dbReference type="Gene3D" id="3.30.160.60">
    <property type="entry name" value="Classic Zinc Finger"/>
    <property type="match status" value="1"/>
</dbReference>
<dbReference type="AlphaFoldDB" id="A0ABD2N0H6"/>
<sequence>MNTIASRSSSFGDSVKEEIVQEEVSTNENHVKSTLGKAKYCKCTQCYYRTRYKCTMELHINSVHLGIKNHKCTLCDFQTATKSNIIKIANILAKEITNVAIVIM</sequence>
<reference evidence="1 2" key="1">
    <citation type="journal article" date="2021" name="BMC Biol.">
        <title>Horizontally acquired antibacterial genes associated with adaptive radiation of ladybird beetles.</title>
        <authorList>
            <person name="Li H.S."/>
            <person name="Tang X.F."/>
            <person name="Huang Y.H."/>
            <person name="Xu Z.Y."/>
            <person name="Chen M.L."/>
            <person name="Du X.Y."/>
            <person name="Qiu B.Y."/>
            <person name="Chen P.T."/>
            <person name="Zhang W."/>
            <person name="Slipinski A."/>
            <person name="Escalona H.E."/>
            <person name="Waterhouse R.M."/>
            <person name="Zwick A."/>
            <person name="Pang H."/>
        </authorList>
    </citation>
    <scope>NUCLEOTIDE SEQUENCE [LARGE SCALE GENOMIC DNA]</scope>
    <source>
        <strain evidence="1">SYSU2018</strain>
    </source>
</reference>